<evidence type="ECO:0000259" key="20">
    <source>
        <dbReference type="Pfam" id="PF00122"/>
    </source>
</evidence>
<name>A0A288QA75_9LACO</name>
<dbReference type="PRINTS" id="PR00119">
    <property type="entry name" value="CATATPASE"/>
</dbReference>
<keyword evidence="5 19" id="KW-1003">Cell membrane</keyword>
<dbReference type="InterPro" id="IPR023299">
    <property type="entry name" value="ATPase_P-typ_cyto_dom_N"/>
</dbReference>
<evidence type="ECO:0000256" key="9">
    <source>
        <dbReference type="ARBA" id="ARBA00022741"/>
    </source>
</evidence>
<dbReference type="SUPFAM" id="SSF81653">
    <property type="entry name" value="Calcium ATPase, transduction domain A"/>
    <property type="match status" value="1"/>
</dbReference>
<dbReference type="Pfam" id="PF00702">
    <property type="entry name" value="Hydrolase"/>
    <property type="match status" value="1"/>
</dbReference>
<evidence type="ECO:0000256" key="16">
    <source>
        <dbReference type="ARBA" id="ARBA00023065"/>
    </source>
</evidence>
<gene>
    <name evidence="21" type="ORF">DFP99_1335</name>
</gene>
<feature type="domain" description="P-type ATPase A" evidence="20">
    <location>
        <begin position="211"/>
        <end position="310"/>
    </location>
</feature>
<dbReference type="PROSITE" id="PS00154">
    <property type="entry name" value="ATPASE_E1_E2"/>
    <property type="match status" value="1"/>
</dbReference>
<dbReference type="InterPro" id="IPR001757">
    <property type="entry name" value="P_typ_ATPase"/>
</dbReference>
<dbReference type="GO" id="GO:0005524">
    <property type="term" value="F:ATP binding"/>
    <property type="evidence" value="ECO:0007669"/>
    <property type="project" value="UniProtKB-UniRule"/>
</dbReference>
<dbReference type="SFLD" id="SFLDF00027">
    <property type="entry name" value="p-type_atpase"/>
    <property type="match status" value="1"/>
</dbReference>
<dbReference type="InterPro" id="IPR023298">
    <property type="entry name" value="ATPase_P-typ_TM_dom_sf"/>
</dbReference>
<sequence length="714" mass="76615">MKKDNEMQHGSMTMHDHQMDMHSMSNEAHDMGQAAMQDKQDTMATMDHHQMQHGGHDHMDMMDHGGQMMHMGNMRLKLIVAVILTIPLLILTPMMGVYLPFTVTDRPGQSWLILLLGSIIFFYSGSPFYQGARGELAARKPAMMTLITMGISVAYVYSVYVTIQEMLHPEQMGMNFFWELASLIIIMLIGHIVEMNAVMRAGSAVDALSDLMPDVAHMQMQDMVHDVPTNTLAVHDRVLVKANERVPLDGMIVEGSAQIDESLLTGEVALVAKKTGDDVVGGSLNGNQPFVMMVTKKADAGYVSQVQQLVAVAQKNKSRVENLADQVASWLFYAATMIGVLALIIWTVLNGMSFALPIAVTVFIIACPHALGLAVPLVVARLTGLAASRGLLIQNRTALEQVDRLRYVVLDKTGTLTEGKFTVQQVVAYNDAPESEILAQIAALEAGSVHPIGQSIMAYAQAQQVPVPSAENVASITGVGVQGTINGQSLKIVSGQYLQEHGQSVALLTGPYTVSYLVTQADEVLGAIALGDQIKPQAAAFITALQARQLIPVMLTGDNEQAAQAIATELGITHVEAGLKPEDKATRVQQYQQSGLVMFVGDGVNDSLALATADLGVAIGSGTEVAINAADVVLVNSNPIDILALLDLAHQSNRKMKENLAWGAGYNVIAIPLAAGLLIPFGFTLSPMVGAIIMSLSTVIVALNAMTLRLKENV</sequence>
<evidence type="ECO:0000256" key="8">
    <source>
        <dbReference type="ARBA" id="ARBA00022723"/>
    </source>
</evidence>
<feature type="transmembrane region" description="Helical" evidence="19">
    <location>
        <begin position="111"/>
        <end position="129"/>
    </location>
</feature>
<keyword evidence="6" id="KW-0597">Phosphoprotein</keyword>
<dbReference type="EMBL" id="QRAS01000003">
    <property type="protein sequence ID" value="RDL05377.1"/>
    <property type="molecule type" value="Genomic_DNA"/>
</dbReference>
<dbReference type="InterPro" id="IPR023214">
    <property type="entry name" value="HAD_sf"/>
</dbReference>
<keyword evidence="10" id="KW-0187">Copper transport</keyword>
<keyword evidence="9 19" id="KW-0547">Nucleotide-binding</keyword>
<evidence type="ECO:0000256" key="5">
    <source>
        <dbReference type="ARBA" id="ARBA00022475"/>
    </source>
</evidence>
<dbReference type="KEGG" id="wso:WSWS_01274"/>
<evidence type="ECO:0000313" key="22">
    <source>
        <dbReference type="Proteomes" id="UP000254912"/>
    </source>
</evidence>
<dbReference type="NCBIfam" id="TIGR01511">
    <property type="entry name" value="ATPase-IB1_Cu"/>
    <property type="match status" value="1"/>
</dbReference>
<comment type="subcellular location">
    <subcellularLocation>
        <location evidence="1">Cell membrane</location>
        <topology evidence="1">Multi-pass membrane protein</topology>
    </subcellularLocation>
</comment>
<evidence type="ECO:0000256" key="17">
    <source>
        <dbReference type="ARBA" id="ARBA00023136"/>
    </source>
</evidence>
<evidence type="ECO:0000256" key="1">
    <source>
        <dbReference type="ARBA" id="ARBA00004651"/>
    </source>
</evidence>
<dbReference type="SFLD" id="SFLDG00002">
    <property type="entry name" value="C1.7:_P-type_atpase_like"/>
    <property type="match status" value="1"/>
</dbReference>
<evidence type="ECO:0000256" key="10">
    <source>
        <dbReference type="ARBA" id="ARBA00022796"/>
    </source>
</evidence>
<keyword evidence="11 19" id="KW-0067">ATP-binding</keyword>
<dbReference type="GO" id="GO:0055070">
    <property type="term" value="P:copper ion homeostasis"/>
    <property type="evidence" value="ECO:0007669"/>
    <property type="project" value="TreeGrafter"/>
</dbReference>
<evidence type="ECO:0000256" key="3">
    <source>
        <dbReference type="ARBA" id="ARBA00012517"/>
    </source>
</evidence>
<dbReference type="PRINTS" id="PR00943">
    <property type="entry name" value="CUATPASE"/>
</dbReference>
<dbReference type="InterPro" id="IPR008250">
    <property type="entry name" value="ATPase_P-typ_transduc_dom_A_sf"/>
</dbReference>
<dbReference type="PANTHER" id="PTHR43520:SF5">
    <property type="entry name" value="CATION-TRANSPORTING P-TYPE ATPASE-RELATED"/>
    <property type="match status" value="1"/>
</dbReference>
<keyword evidence="15" id="KW-0186">Copper</keyword>
<dbReference type="GO" id="GO:0016887">
    <property type="term" value="F:ATP hydrolysis activity"/>
    <property type="evidence" value="ECO:0007669"/>
    <property type="project" value="InterPro"/>
</dbReference>
<feature type="transmembrane region" description="Helical" evidence="19">
    <location>
        <begin position="354"/>
        <end position="379"/>
    </location>
</feature>
<dbReference type="GO" id="GO:0140581">
    <property type="term" value="F:P-type monovalent copper transporter activity"/>
    <property type="evidence" value="ECO:0007669"/>
    <property type="project" value="UniProtKB-EC"/>
</dbReference>
<keyword evidence="14 19" id="KW-1133">Transmembrane helix</keyword>
<dbReference type="InterPro" id="IPR036412">
    <property type="entry name" value="HAD-like_sf"/>
</dbReference>
<dbReference type="Gene3D" id="2.70.150.10">
    <property type="entry name" value="Calcium-transporting ATPase, cytoplasmic transduction domain A"/>
    <property type="match status" value="1"/>
</dbReference>
<evidence type="ECO:0000256" key="7">
    <source>
        <dbReference type="ARBA" id="ARBA00022692"/>
    </source>
</evidence>
<dbReference type="Gene3D" id="3.40.1110.10">
    <property type="entry name" value="Calcium-transporting ATPase, cytoplasmic domain N"/>
    <property type="match status" value="1"/>
</dbReference>
<dbReference type="NCBIfam" id="TIGR01525">
    <property type="entry name" value="ATPase-IB_hvy"/>
    <property type="match status" value="1"/>
</dbReference>
<feature type="transmembrane region" description="Helical" evidence="19">
    <location>
        <begin position="175"/>
        <end position="193"/>
    </location>
</feature>
<dbReference type="InterPro" id="IPR059000">
    <property type="entry name" value="ATPase_P-type_domA"/>
</dbReference>
<dbReference type="GO" id="GO:0043682">
    <property type="term" value="F:P-type divalent copper transporter activity"/>
    <property type="evidence" value="ECO:0007669"/>
    <property type="project" value="TreeGrafter"/>
</dbReference>
<dbReference type="AlphaFoldDB" id="A0A288QA75"/>
<dbReference type="InterPro" id="IPR027256">
    <property type="entry name" value="P-typ_ATPase_IB"/>
</dbReference>
<keyword evidence="17 19" id="KW-0472">Membrane</keyword>
<dbReference type="PANTHER" id="PTHR43520">
    <property type="entry name" value="ATP7, ISOFORM B"/>
    <property type="match status" value="1"/>
</dbReference>
<feature type="transmembrane region" description="Helical" evidence="19">
    <location>
        <begin position="78"/>
        <end position="99"/>
    </location>
</feature>
<evidence type="ECO:0000256" key="11">
    <source>
        <dbReference type="ARBA" id="ARBA00022840"/>
    </source>
</evidence>
<keyword evidence="22" id="KW-1185">Reference proteome</keyword>
<feature type="transmembrane region" description="Helical" evidence="19">
    <location>
        <begin position="327"/>
        <end position="348"/>
    </location>
</feature>
<keyword evidence="16" id="KW-0406">Ion transport</keyword>
<evidence type="ECO:0000256" key="2">
    <source>
        <dbReference type="ARBA" id="ARBA00006024"/>
    </source>
</evidence>
<comment type="similarity">
    <text evidence="2 19">Belongs to the cation transport ATPase (P-type) (TC 3.A.3) family. Type IB subfamily.</text>
</comment>
<dbReference type="GeneID" id="94546460"/>
<dbReference type="InterPro" id="IPR018303">
    <property type="entry name" value="ATPase_P-typ_P_site"/>
</dbReference>
<dbReference type="Proteomes" id="UP000254912">
    <property type="component" value="Unassembled WGS sequence"/>
</dbReference>
<evidence type="ECO:0000256" key="6">
    <source>
        <dbReference type="ARBA" id="ARBA00022553"/>
    </source>
</evidence>
<feature type="transmembrane region" description="Helical" evidence="19">
    <location>
        <begin position="689"/>
        <end position="708"/>
    </location>
</feature>
<dbReference type="InterPro" id="IPR044492">
    <property type="entry name" value="P_typ_ATPase_HD_dom"/>
</dbReference>
<keyword evidence="4" id="KW-0813">Transport</keyword>
<dbReference type="NCBIfam" id="TIGR01512">
    <property type="entry name" value="ATPase-IB2_Cd"/>
    <property type="match status" value="1"/>
</dbReference>
<keyword evidence="7 19" id="KW-0812">Transmembrane</keyword>
<dbReference type="NCBIfam" id="TIGR01494">
    <property type="entry name" value="ATPase_P-type"/>
    <property type="match status" value="1"/>
</dbReference>
<evidence type="ECO:0000256" key="15">
    <source>
        <dbReference type="ARBA" id="ARBA00023008"/>
    </source>
</evidence>
<comment type="caution">
    <text evidence="21">The sequence shown here is derived from an EMBL/GenBank/DDBJ whole genome shotgun (WGS) entry which is preliminary data.</text>
</comment>
<evidence type="ECO:0000256" key="14">
    <source>
        <dbReference type="ARBA" id="ARBA00022989"/>
    </source>
</evidence>
<dbReference type="RefSeq" id="WP_237342580.1">
    <property type="nucleotide sequence ID" value="NZ_BJYO01000004.1"/>
</dbReference>
<reference evidence="21 22" key="1">
    <citation type="submission" date="2018-07" db="EMBL/GenBank/DDBJ databases">
        <title>Genomic Encyclopedia of Type Strains, Phase III (KMG-III): the genomes of soil and plant-associated and newly described type strains.</title>
        <authorList>
            <person name="Whitman W."/>
        </authorList>
    </citation>
    <scope>NUCLEOTIDE SEQUENCE [LARGE SCALE GENOMIC DNA]</scope>
    <source>
        <strain evidence="21 22">CECT 7031</strain>
    </source>
</reference>
<feature type="transmembrane region" description="Helical" evidence="19">
    <location>
        <begin position="660"/>
        <end position="683"/>
    </location>
</feature>
<protein>
    <recommendedName>
        <fullName evidence="3">P-type Cu(+) transporter</fullName>
        <ecNumber evidence="3">7.2.2.8</ecNumber>
    </recommendedName>
</protein>
<feature type="transmembrane region" description="Helical" evidence="19">
    <location>
        <begin position="141"/>
        <end position="163"/>
    </location>
</feature>
<dbReference type="GO" id="GO:0005886">
    <property type="term" value="C:plasma membrane"/>
    <property type="evidence" value="ECO:0007669"/>
    <property type="project" value="UniProtKB-SubCell"/>
</dbReference>
<keyword evidence="12" id="KW-0460">Magnesium</keyword>
<evidence type="ECO:0000313" key="21">
    <source>
        <dbReference type="EMBL" id="RDL05377.1"/>
    </source>
</evidence>
<evidence type="ECO:0000256" key="4">
    <source>
        <dbReference type="ARBA" id="ARBA00022448"/>
    </source>
</evidence>
<evidence type="ECO:0000256" key="19">
    <source>
        <dbReference type="RuleBase" id="RU362081"/>
    </source>
</evidence>
<dbReference type="SUPFAM" id="SSF81665">
    <property type="entry name" value="Calcium ATPase, transmembrane domain M"/>
    <property type="match status" value="1"/>
</dbReference>
<evidence type="ECO:0000256" key="13">
    <source>
        <dbReference type="ARBA" id="ARBA00022967"/>
    </source>
</evidence>
<evidence type="ECO:0000256" key="18">
    <source>
        <dbReference type="ARBA" id="ARBA00049289"/>
    </source>
</evidence>
<dbReference type="EC" id="7.2.2.8" evidence="3"/>
<evidence type="ECO:0000256" key="12">
    <source>
        <dbReference type="ARBA" id="ARBA00022842"/>
    </source>
</evidence>
<dbReference type="Gene3D" id="3.40.50.1000">
    <property type="entry name" value="HAD superfamily/HAD-like"/>
    <property type="match status" value="1"/>
</dbReference>
<comment type="catalytic activity">
    <reaction evidence="18">
        <text>Cu(+)(in) + ATP + H2O = Cu(+)(out) + ADP + phosphate + H(+)</text>
        <dbReference type="Rhea" id="RHEA:25792"/>
        <dbReference type="ChEBI" id="CHEBI:15377"/>
        <dbReference type="ChEBI" id="CHEBI:15378"/>
        <dbReference type="ChEBI" id="CHEBI:30616"/>
        <dbReference type="ChEBI" id="CHEBI:43474"/>
        <dbReference type="ChEBI" id="CHEBI:49552"/>
        <dbReference type="ChEBI" id="CHEBI:456216"/>
        <dbReference type="EC" id="7.2.2.8"/>
    </reaction>
</comment>
<keyword evidence="13" id="KW-1278">Translocase</keyword>
<organism evidence="21 22">
    <name type="scientific">Weissella soli</name>
    <dbReference type="NCBI Taxonomy" id="155866"/>
    <lineage>
        <taxon>Bacteria</taxon>
        <taxon>Bacillati</taxon>
        <taxon>Bacillota</taxon>
        <taxon>Bacilli</taxon>
        <taxon>Lactobacillales</taxon>
        <taxon>Lactobacillaceae</taxon>
        <taxon>Weissella</taxon>
    </lineage>
</organism>
<accession>A0A288QA75</accession>
<keyword evidence="8 19" id="KW-0479">Metal-binding</keyword>
<proteinExistence type="inferred from homology"/>
<dbReference type="SUPFAM" id="SSF56784">
    <property type="entry name" value="HAD-like"/>
    <property type="match status" value="1"/>
</dbReference>
<dbReference type="SFLD" id="SFLDS00003">
    <property type="entry name" value="Haloacid_Dehalogenase"/>
    <property type="match status" value="1"/>
</dbReference>
<dbReference type="Pfam" id="PF00122">
    <property type="entry name" value="E1-E2_ATPase"/>
    <property type="match status" value="1"/>
</dbReference>
<dbReference type="GO" id="GO:0005507">
    <property type="term" value="F:copper ion binding"/>
    <property type="evidence" value="ECO:0007669"/>
    <property type="project" value="TreeGrafter"/>
</dbReference>